<comment type="caution">
    <text evidence="1">The sequence shown here is derived from an EMBL/GenBank/DDBJ whole genome shotgun (WGS) entry which is preliminary data.</text>
</comment>
<sequence length="77" mass="8495">MRAAIFAVGPCLIRNGPGMASLWPRPDDLIGAPSETLPQIATHPARNLRLNRDLTAPSGCETYWEDLCRWASHHVVC</sequence>
<dbReference type="Proteomes" id="UP001408356">
    <property type="component" value="Unassembled WGS sequence"/>
</dbReference>
<organism evidence="1 2">
    <name type="scientific">Seiridium unicorne</name>
    <dbReference type="NCBI Taxonomy" id="138068"/>
    <lineage>
        <taxon>Eukaryota</taxon>
        <taxon>Fungi</taxon>
        <taxon>Dikarya</taxon>
        <taxon>Ascomycota</taxon>
        <taxon>Pezizomycotina</taxon>
        <taxon>Sordariomycetes</taxon>
        <taxon>Xylariomycetidae</taxon>
        <taxon>Amphisphaeriales</taxon>
        <taxon>Sporocadaceae</taxon>
        <taxon>Seiridium</taxon>
    </lineage>
</organism>
<evidence type="ECO:0000313" key="1">
    <source>
        <dbReference type="EMBL" id="KAK9416564.1"/>
    </source>
</evidence>
<name>A0ABR2UQE0_9PEZI</name>
<accession>A0ABR2UQE0</accession>
<gene>
    <name evidence="1" type="ORF">SUNI508_09670</name>
</gene>
<keyword evidence="2" id="KW-1185">Reference proteome</keyword>
<protein>
    <submittedName>
        <fullName evidence="1">Uncharacterized protein</fullName>
    </submittedName>
</protein>
<dbReference type="EMBL" id="JARVKF010000406">
    <property type="protein sequence ID" value="KAK9416564.1"/>
    <property type="molecule type" value="Genomic_DNA"/>
</dbReference>
<reference evidence="1 2" key="1">
    <citation type="journal article" date="2024" name="J. Plant Pathol.">
        <title>Sequence and assembly of the genome of Seiridium unicorne, isolate CBS 538.82, causal agent of cypress canker disease.</title>
        <authorList>
            <person name="Scali E."/>
            <person name="Rocca G.D."/>
            <person name="Danti R."/>
            <person name="Garbelotto M."/>
            <person name="Barberini S."/>
            <person name="Baroncelli R."/>
            <person name="Emiliani G."/>
        </authorList>
    </citation>
    <scope>NUCLEOTIDE SEQUENCE [LARGE SCALE GENOMIC DNA]</scope>
    <source>
        <strain evidence="1 2">BM-138-508</strain>
    </source>
</reference>
<proteinExistence type="predicted"/>
<evidence type="ECO:0000313" key="2">
    <source>
        <dbReference type="Proteomes" id="UP001408356"/>
    </source>
</evidence>